<evidence type="ECO:0000256" key="1">
    <source>
        <dbReference type="SAM" id="MobiDB-lite"/>
    </source>
</evidence>
<evidence type="ECO:0000313" key="3">
    <source>
        <dbReference type="Proteomes" id="UP001550535"/>
    </source>
</evidence>
<reference evidence="2 3" key="1">
    <citation type="submission" date="2024-06" db="EMBL/GenBank/DDBJ databases">
        <title>The Natural Products Discovery Center: Release of the First 8490 Sequenced Strains for Exploring Actinobacteria Biosynthetic Diversity.</title>
        <authorList>
            <person name="Kalkreuter E."/>
            <person name="Kautsar S.A."/>
            <person name="Yang D."/>
            <person name="Bader C.D."/>
            <person name="Teijaro C.N."/>
            <person name="Fluegel L."/>
            <person name="Davis C.M."/>
            <person name="Simpson J.R."/>
            <person name="Lauterbach L."/>
            <person name="Steele A.D."/>
            <person name="Gui C."/>
            <person name="Meng S."/>
            <person name="Li G."/>
            <person name="Viehrig K."/>
            <person name="Ye F."/>
            <person name="Su P."/>
            <person name="Kiefer A.F."/>
            <person name="Nichols A."/>
            <person name="Cepeda A.J."/>
            <person name="Yan W."/>
            <person name="Fan B."/>
            <person name="Jiang Y."/>
            <person name="Adhikari A."/>
            <person name="Zheng C.-J."/>
            <person name="Schuster L."/>
            <person name="Cowan T.M."/>
            <person name="Smanski M.J."/>
            <person name="Chevrette M.G."/>
            <person name="De Carvalho L.P.S."/>
            <person name="Shen B."/>
        </authorList>
    </citation>
    <scope>NUCLEOTIDE SEQUENCE [LARGE SCALE GENOMIC DNA]</scope>
    <source>
        <strain evidence="2 3">NPDC019434</strain>
    </source>
</reference>
<organism evidence="2 3">
    <name type="scientific">Nocardia niwae</name>
    <dbReference type="NCBI Taxonomy" id="626084"/>
    <lineage>
        <taxon>Bacteria</taxon>
        <taxon>Bacillati</taxon>
        <taxon>Actinomycetota</taxon>
        <taxon>Actinomycetes</taxon>
        <taxon>Mycobacteriales</taxon>
        <taxon>Nocardiaceae</taxon>
        <taxon>Nocardia</taxon>
    </lineage>
</organism>
<name>A0ABV2X964_9NOCA</name>
<gene>
    <name evidence="2" type="ORF">ABZ507_11510</name>
</gene>
<protein>
    <recommendedName>
        <fullName evidence="4">FXSXX-COOH protein</fullName>
    </recommendedName>
</protein>
<proteinExistence type="predicted"/>
<evidence type="ECO:0008006" key="4">
    <source>
        <dbReference type="Google" id="ProtNLM"/>
    </source>
</evidence>
<dbReference type="RefSeq" id="WP_157115134.1">
    <property type="nucleotide sequence ID" value="NZ_JBEYBM010000020.1"/>
</dbReference>
<dbReference type="Proteomes" id="UP001550535">
    <property type="component" value="Unassembled WGS sequence"/>
</dbReference>
<dbReference type="EMBL" id="JBEYBR010000023">
    <property type="protein sequence ID" value="MEU2122439.1"/>
    <property type="molecule type" value="Genomic_DNA"/>
</dbReference>
<feature type="region of interest" description="Disordered" evidence="1">
    <location>
        <begin position="30"/>
        <end position="51"/>
    </location>
</feature>
<keyword evidence="3" id="KW-1185">Reference proteome</keyword>
<sequence length="51" mass="5605">MFNLSEITDVEAGRLVENVSPALRSALERQLTPARDGHREGSFKSFISGSK</sequence>
<accession>A0ABV2X964</accession>
<evidence type="ECO:0000313" key="2">
    <source>
        <dbReference type="EMBL" id="MEU2122439.1"/>
    </source>
</evidence>
<comment type="caution">
    <text evidence="2">The sequence shown here is derived from an EMBL/GenBank/DDBJ whole genome shotgun (WGS) entry which is preliminary data.</text>
</comment>